<dbReference type="GO" id="GO:0051073">
    <property type="term" value="F:adenosylcobinamide-GDP ribazoletransferase activity"/>
    <property type="evidence" value="ECO:0007669"/>
    <property type="project" value="UniProtKB-EC"/>
</dbReference>
<feature type="transmembrane region" description="Helical" evidence="19">
    <location>
        <begin position="200"/>
        <end position="221"/>
    </location>
</feature>
<accession>A0ABV4M8F4</accession>
<evidence type="ECO:0000256" key="18">
    <source>
        <dbReference type="ARBA" id="ARBA00049504"/>
    </source>
</evidence>
<keyword evidence="12 19" id="KW-1133">Transmembrane helix</keyword>
<keyword evidence="11 19" id="KW-0460">Magnesium</keyword>
<dbReference type="Proteomes" id="UP001569153">
    <property type="component" value="Unassembled WGS sequence"/>
</dbReference>
<evidence type="ECO:0000256" key="11">
    <source>
        <dbReference type="ARBA" id="ARBA00022842"/>
    </source>
</evidence>
<evidence type="ECO:0000256" key="8">
    <source>
        <dbReference type="ARBA" id="ARBA00022573"/>
    </source>
</evidence>
<organism evidence="20 21">
    <name type="scientific">Vibrio cortegadensis</name>
    <dbReference type="NCBI Taxonomy" id="1328770"/>
    <lineage>
        <taxon>Bacteria</taxon>
        <taxon>Pseudomonadati</taxon>
        <taxon>Pseudomonadota</taxon>
        <taxon>Gammaproteobacteria</taxon>
        <taxon>Vibrionales</taxon>
        <taxon>Vibrionaceae</taxon>
        <taxon>Vibrio</taxon>
    </lineage>
</organism>
<evidence type="ECO:0000256" key="4">
    <source>
        <dbReference type="ARBA" id="ARBA00010561"/>
    </source>
</evidence>
<evidence type="ECO:0000313" key="21">
    <source>
        <dbReference type="Proteomes" id="UP001569153"/>
    </source>
</evidence>
<keyword evidence="10 19" id="KW-0812">Transmembrane</keyword>
<evidence type="ECO:0000256" key="14">
    <source>
        <dbReference type="ARBA" id="ARBA00025228"/>
    </source>
</evidence>
<dbReference type="InterPro" id="IPR003805">
    <property type="entry name" value="CobS"/>
</dbReference>
<dbReference type="RefSeq" id="WP_371730624.1">
    <property type="nucleotide sequence ID" value="NZ_JBGOOT010000009.1"/>
</dbReference>
<comment type="catalytic activity">
    <reaction evidence="17 19">
        <text>alpha-ribazole + adenosylcob(III)inamide-GDP = adenosylcob(III)alamin + GMP + H(+)</text>
        <dbReference type="Rhea" id="RHEA:16049"/>
        <dbReference type="ChEBI" id="CHEBI:10329"/>
        <dbReference type="ChEBI" id="CHEBI:15378"/>
        <dbReference type="ChEBI" id="CHEBI:18408"/>
        <dbReference type="ChEBI" id="CHEBI:58115"/>
        <dbReference type="ChEBI" id="CHEBI:60487"/>
        <dbReference type="EC" id="2.7.8.26"/>
    </reaction>
</comment>
<reference evidence="20 21" key="1">
    <citation type="submission" date="2024-06" db="EMBL/GenBank/DDBJ databases">
        <authorList>
            <person name="Steensen K."/>
            <person name="Seneca J."/>
            <person name="Bartlau N."/>
            <person name="Yu A.X."/>
            <person name="Polz M.F."/>
        </authorList>
    </citation>
    <scope>NUCLEOTIDE SEQUENCE [LARGE SCALE GENOMIC DNA]</scope>
    <source>
        <strain evidence="20 21">FF146</strain>
    </source>
</reference>
<evidence type="ECO:0000256" key="6">
    <source>
        <dbReference type="ARBA" id="ARBA00015850"/>
    </source>
</evidence>
<comment type="subcellular location">
    <subcellularLocation>
        <location evidence="2 19">Cell membrane</location>
        <topology evidence="2 19">Multi-pass membrane protein</topology>
    </subcellularLocation>
</comment>
<comment type="caution">
    <text evidence="20">The sequence shown here is derived from an EMBL/GenBank/DDBJ whole genome shotgun (WGS) entry which is preliminary data.</text>
</comment>
<evidence type="ECO:0000256" key="10">
    <source>
        <dbReference type="ARBA" id="ARBA00022692"/>
    </source>
</evidence>
<evidence type="ECO:0000256" key="9">
    <source>
        <dbReference type="ARBA" id="ARBA00022679"/>
    </source>
</evidence>
<keyword evidence="7 19" id="KW-1003">Cell membrane</keyword>
<proteinExistence type="inferred from homology"/>
<name>A0ABV4M8F4_9VIBR</name>
<feature type="transmembrane region" description="Helical" evidence="19">
    <location>
        <begin position="120"/>
        <end position="142"/>
    </location>
</feature>
<gene>
    <name evidence="19" type="primary">cobS</name>
    <name evidence="20" type="ORF">ACED38_13075</name>
</gene>
<comment type="pathway">
    <text evidence="3 19">Cofactor biosynthesis; adenosylcobalamin biosynthesis; adenosylcobalamin from cob(II)yrinate a,c-diamide: step 7/7.</text>
</comment>
<feature type="transmembrane region" description="Helical" evidence="19">
    <location>
        <begin position="47"/>
        <end position="65"/>
    </location>
</feature>
<comment type="function">
    <text evidence="14 19">Joins adenosylcobinamide-GDP and alpha-ribazole to generate adenosylcobalamin (Ado-cobalamin). Also synthesizes adenosylcobalamin 5'-phosphate from adenosylcobinamide-GDP and alpha-ribazole 5'-phosphate.</text>
</comment>
<evidence type="ECO:0000256" key="17">
    <source>
        <dbReference type="ARBA" id="ARBA00048623"/>
    </source>
</evidence>
<dbReference type="PANTHER" id="PTHR34148:SF1">
    <property type="entry name" value="ADENOSYLCOBINAMIDE-GDP RIBAZOLETRANSFERASE"/>
    <property type="match status" value="1"/>
</dbReference>
<sequence>MQLGTNTLNWLKYQRELFLLSLSFFSRIPIPVDTPYSDERMNRSGRYFALVGAVIGCLCSFVLYLCSFLVPIQIAILMMMVFSLLLTGAFHEDGLTDMADGIGGGMTVERRLLIMKDSRIGTYGAATLVMALVGKLLLLITIADLLNLQSEGSVPTFLMVTLIAAHTLSRTVAASLIFDMKYVSDADTSKSKPLANKQRAGELGFLIFCGLVSLMLFGLPIDDLSLAVAHGLKPELFMKPELFIVALIISAMVFRWWFKRWLISRIGGFTGDCLGAAQQLMELLIYFVIVMILYQFT</sequence>
<comment type="catalytic activity">
    <reaction evidence="18 19">
        <text>alpha-ribazole 5'-phosphate + adenosylcob(III)inamide-GDP = adenosylcob(III)alamin 5'-phosphate + GMP + H(+)</text>
        <dbReference type="Rhea" id="RHEA:23560"/>
        <dbReference type="ChEBI" id="CHEBI:15378"/>
        <dbReference type="ChEBI" id="CHEBI:57918"/>
        <dbReference type="ChEBI" id="CHEBI:58115"/>
        <dbReference type="ChEBI" id="CHEBI:60487"/>
        <dbReference type="ChEBI" id="CHEBI:60493"/>
        <dbReference type="EC" id="2.7.8.26"/>
    </reaction>
</comment>
<dbReference type="EMBL" id="JBGOOT010000009">
    <property type="protein sequence ID" value="MEZ8195807.1"/>
    <property type="molecule type" value="Genomic_DNA"/>
</dbReference>
<dbReference type="EC" id="2.7.8.26" evidence="5 19"/>
<feature type="transmembrane region" description="Helical" evidence="19">
    <location>
        <begin position="279"/>
        <end position="296"/>
    </location>
</feature>
<evidence type="ECO:0000256" key="13">
    <source>
        <dbReference type="ARBA" id="ARBA00023136"/>
    </source>
</evidence>
<protein>
    <recommendedName>
        <fullName evidence="6 19">Adenosylcobinamide-GDP ribazoletransferase</fullName>
        <ecNumber evidence="5 19">2.7.8.26</ecNumber>
    </recommendedName>
    <alternativeName>
        <fullName evidence="16 19">Cobalamin synthase</fullName>
    </alternativeName>
    <alternativeName>
        <fullName evidence="15 19">Cobalamin-5'-phosphate synthase</fullName>
    </alternativeName>
</protein>
<evidence type="ECO:0000256" key="1">
    <source>
        <dbReference type="ARBA" id="ARBA00001946"/>
    </source>
</evidence>
<dbReference type="PANTHER" id="PTHR34148">
    <property type="entry name" value="ADENOSYLCOBINAMIDE-GDP RIBAZOLETRANSFERASE"/>
    <property type="match status" value="1"/>
</dbReference>
<keyword evidence="13 19" id="KW-0472">Membrane</keyword>
<dbReference type="HAMAP" id="MF_00719">
    <property type="entry name" value="CobS"/>
    <property type="match status" value="1"/>
</dbReference>
<evidence type="ECO:0000256" key="19">
    <source>
        <dbReference type="HAMAP-Rule" id="MF_00719"/>
    </source>
</evidence>
<comment type="similarity">
    <text evidence="4 19">Belongs to the CobS family.</text>
</comment>
<keyword evidence="9 19" id="KW-0808">Transferase</keyword>
<keyword evidence="8 19" id="KW-0169">Cobalamin biosynthesis</keyword>
<keyword evidence="21" id="KW-1185">Reference proteome</keyword>
<dbReference type="Pfam" id="PF02654">
    <property type="entry name" value="CobS"/>
    <property type="match status" value="1"/>
</dbReference>
<evidence type="ECO:0000256" key="3">
    <source>
        <dbReference type="ARBA" id="ARBA00004663"/>
    </source>
</evidence>
<evidence type="ECO:0000256" key="16">
    <source>
        <dbReference type="ARBA" id="ARBA00032853"/>
    </source>
</evidence>
<evidence type="ECO:0000256" key="5">
    <source>
        <dbReference type="ARBA" id="ARBA00013200"/>
    </source>
</evidence>
<feature type="transmembrane region" description="Helical" evidence="19">
    <location>
        <begin position="71"/>
        <end position="90"/>
    </location>
</feature>
<evidence type="ECO:0000313" key="20">
    <source>
        <dbReference type="EMBL" id="MEZ8195807.1"/>
    </source>
</evidence>
<evidence type="ECO:0000256" key="15">
    <source>
        <dbReference type="ARBA" id="ARBA00032605"/>
    </source>
</evidence>
<comment type="cofactor">
    <cofactor evidence="1 19">
        <name>Mg(2+)</name>
        <dbReference type="ChEBI" id="CHEBI:18420"/>
    </cofactor>
</comment>
<feature type="transmembrane region" description="Helical" evidence="19">
    <location>
        <begin position="154"/>
        <end position="179"/>
    </location>
</feature>
<feature type="transmembrane region" description="Helical" evidence="19">
    <location>
        <begin position="241"/>
        <end position="258"/>
    </location>
</feature>
<evidence type="ECO:0000256" key="7">
    <source>
        <dbReference type="ARBA" id="ARBA00022475"/>
    </source>
</evidence>
<evidence type="ECO:0000256" key="2">
    <source>
        <dbReference type="ARBA" id="ARBA00004651"/>
    </source>
</evidence>
<evidence type="ECO:0000256" key="12">
    <source>
        <dbReference type="ARBA" id="ARBA00022989"/>
    </source>
</evidence>